<protein>
    <submittedName>
        <fullName evidence="1">Uncharacterized protein</fullName>
    </submittedName>
</protein>
<dbReference type="OrthoDB" id="6515793at2759"/>
<dbReference type="EMBL" id="CAJPIZ010007843">
    <property type="protein sequence ID" value="CAG2110641.1"/>
    <property type="molecule type" value="Genomic_DNA"/>
</dbReference>
<evidence type="ECO:0000313" key="1">
    <source>
        <dbReference type="EMBL" id="CAD7630211.1"/>
    </source>
</evidence>
<reference evidence="1" key="1">
    <citation type="submission" date="2020-11" db="EMBL/GenBank/DDBJ databases">
        <authorList>
            <person name="Tran Van P."/>
        </authorList>
    </citation>
    <scope>NUCLEOTIDE SEQUENCE</scope>
</reference>
<name>A0A7R9KVI8_9ACAR</name>
<gene>
    <name evidence="1" type="ORF">OSB1V03_LOCUS10624</name>
</gene>
<keyword evidence="2" id="KW-1185">Reference proteome</keyword>
<evidence type="ECO:0000313" key="2">
    <source>
        <dbReference type="Proteomes" id="UP000759131"/>
    </source>
</evidence>
<dbReference type="EMBL" id="OC862418">
    <property type="protein sequence ID" value="CAD7630211.1"/>
    <property type="molecule type" value="Genomic_DNA"/>
</dbReference>
<dbReference type="AlphaFoldDB" id="A0A7R9KVI8"/>
<proteinExistence type="predicted"/>
<dbReference type="Proteomes" id="UP000759131">
    <property type="component" value="Unassembled WGS sequence"/>
</dbReference>
<organism evidence="1">
    <name type="scientific">Medioppia subpectinata</name>
    <dbReference type="NCBI Taxonomy" id="1979941"/>
    <lineage>
        <taxon>Eukaryota</taxon>
        <taxon>Metazoa</taxon>
        <taxon>Ecdysozoa</taxon>
        <taxon>Arthropoda</taxon>
        <taxon>Chelicerata</taxon>
        <taxon>Arachnida</taxon>
        <taxon>Acari</taxon>
        <taxon>Acariformes</taxon>
        <taxon>Sarcoptiformes</taxon>
        <taxon>Oribatida</taxon>
        <taxon>Brachypylina</taxon>
        <taxon>Oppioidea</taxon>
        <taxon>Oppiidae</taxon>
        <taxon>Medioppia</taxon>
    </lineage>
</organism>
<accession>A0A7R9KVI8</accession>
<sequence>MSAKKVKSKSCHSCNKEKILLSFKEDQYNQRLAYIKQQILSKLGMNMQFLEASSLVQSSVPLPETAPKVEPLESDKIFIFPTVKRLNIPQFNISIAKSLEFSVGLNSIKKITLFVKQLPSLLTVNIDDNSVESELTVISTAVPVNGVLTRYQDISNMRVLGIVSPQTVADKQSLPNWIQYDLTDLLKPEIIKTNKLVSFDSESYDMKDSFITVEHNYNNREL</sequence>